<gene>
    <name evidence="1" type="ORF">K1T71_005576</name>
</gene>
<sequence>MTVAPNPQSVLEVIENKMIPEKSTAINWCKIQWRAVLAEMVATMMLVLFGCMACIPLDGFDLPSMYGAFGFGLAVLFNIQIFGHISGAHMNPAVTVAALIWKKLSFPLAVAYVIAQCLGAILGYGILVGVSPMNVAENGVCLTLPHANHNFYNTLGIEIVLTSALSLLNCAFWHPANHEKIESLAIKFGLAIVGLSLAGGPWTGASMNPARSLGPAVWTGNWTMHWVYWLGPMIGTSIAAVFYKITFFNYP</sequence>
<dbReference type="Proteomes" id="UP000824533">
    <property type="component" value="Linkage Group LG09"/>
</dbReference>
<accession>A0ACC1D4A7</accession>
<evidence type="ECO:0000313" key="1">
    <source>
        <dbReference type="EMBL" id="KAJ0178801.1"/>
    </source>
</evidence>
<keyword evidence="2" id="KW-1185">Reference proteome</keyword>
<reference evidence="1 2" key="1">
    <citation type="journal article" date="2021" name="Front. Genet.">
        <title>Chromosome-Level Genome Assembly Reveals Significant Gene Expansion in the Toll and IMD Signaling Pathways of Dendrolimus kikuchii.</title>
        <authorList>
            <person name="Zhou J."/>
            <person name="Wu P."/>
            <person name="Xiong Z."/>
            <person name="Liu N."/>
            <person name="Zhao N."/>
            <person name="Ji M."/>
            <person name="Qiu Y."/>
            <person name="Yang B."/>
        </authorList>
    </citation>
    <scope>NUCLEOTIDE SEQUENCE [LARGE SCALE GENOMIC DNA]</scope>
    <source>
        <strain evidence="1">Ann1</strain>
    </source>
</reference>
<name>A0ACC1D4A7_9NEOP</name>
<comment type="caution">
    <text evidence="1">The sequence shown here is derived from an EMBL/GenBank/DDBJ whole genome shotgun (WGS) entry which is preliminary data.</text>
</comment>
<dbReference type="EMBL" id="CM034395">
    <property type="protein sequence ID" value="KAJ0178801.1"/>
    <property type="molecule type" value="Genomic_DNA"/>
</dbReference>
<organism evidence="1 2">
    <name type="scientific">Dendrolimus kikuchii</name>
    <dbReference type="NCBI Taxonomy" id="765133"/>
    <lineage>
        <taxon>Eukaryota</taxon>
        <taxon>Metazoa</taxon>
        <taxon>Ecdysozoa</taxon>
        <taxon>Arthropoda</taxon>
        <taxon>Hexapoda</taxon>
        <taxon>Insecta</taxon>
        <taxon>Pterygota</taxon>
        <taxon>Neoptera</taxon>
        <taxon>Endopterygota</taxon>
        <taxon>Lepidoptera</taxon>
        <taxon>Glossata</taxon>
        <taxon>Ditrysia</taxon>
        <taxon>Bombycoidea</taxon>
        <taxon>Lasiocampidae</taxon>
        <taxon>Dendrolimus</taxon>
    </lineage>
</organism>
<proteinExistence type="predicted"/>
<protein>
    <submittedName>
        <fullName evidence="1">Uncharacterized protein</fullName>
    </submittedName>
</protein>
<evidence type="ECO:0000313" key="2">
    <source>
        <dbReference type="Proteomes" id="UP000824533"/>
    </source>
</evidence>